<evidence type="ECO:0008006" key="3">
    <source>
        <dbReference type="Google" id="ProtNLM"/>
    </source>
</evidence>
<name>A0ABR8HVG6_9CHRO</name>
<dbReference type="Proteomes" id="UP000636187">
    <property type="component" value="Unassembled WGS sequence"/>
</dbReference>
<evidence type="ECO:0000313" key="2">
    <source>
        <dbReference type="Proteomes" id="UP000636187"/>
    </source>
</evidence>
<sequence>MSIKSRLKNLIHELSLETYKKVSPDSFPLRWSVLILPVILSHAGQVLAGSITLEISALIDGRDRLIIQGDTLQWHHFDFAAVGRHSGRNEPTIIRTTLNGTLVMDHVNWIPDWPLPPPDEIRVETFSSVFTGLTPAIPSQDISVTLQVINARSILQLVQLPTANNSFTTILEFDDNVLGGSAQYDGLLTFTTAQPVAEPSTSSLVGLLGLSGVSVLVYRTWQRQRSKKSGSDSNLEGDRIAS</sequence>
<keyword evidence="2" id="KW-1185">Reference proteome</keyword>
<reference evidence="1 2" key="1">
    <citation type="journal article" date="2020" name="ISME J.">
        <title>Comparative genomics reveals insights into cyanobacterial evolution and habitat adaptation.</title>
        <authorList>
            <person name="Chen M.Y."/>
            <person name="Teng W.K."/>
            <person name="Zhao L."/>
            <person name="Hu C.X."/>
            <person name="Zhou Y.K."/>
            <person name="Han B.P."/>
            <person name="Song L.R."/>
            <person name="Shu W.S."/>
        </authorList>
    </citation>
    <scope>NUCLEOTIDE SEQUENCE [LARGE SCALE GENOMIC DNA]</scope>
    <source>
        <strain evidence="1 2">FACHB-1344</strain>
    </source>
</reference>
<dbReference type="RefSeq" id="WP_190722762.1">
    <property type="nucleotide sequence ID" value="NZ_JACJSW010000185.1"/>
</dbReference>
<dbReference type="EMBL" id="JACJSW010000185">
    <property type="protein sequence ID" value="MBD2623515.1"/>
    <property type="molecule type" value="Genomic_DNA"/>
</dbReference>
<proteinExistence type="predicted"/>
<gene>
    <name evidence="1" type="ORF">H6G48_18305</name>
</gene>
<evidence type="ECO:0000313" key="1">
    <source>
        <dbReference type="EMBL" id="MBD2623515.1"/>
    </source>
</evidence>
<protein>
    <recommendedName>
        <fullName evidence="3">PEP-CTERM protein-sorting domain-containing protein</fullName>
    </recommendedName>
</protein>
<accession>A0ABR8HVG6</accession>
<organism evidence="1 2">
    <name type="scientific">Microcystis flos-aquae FACHB-1344</name>
    <dbReference type="NCBI Taxonomy" id="2692899"/>
    <lineage>
        <taxon>Bacteria</taxon>
        <taxon>Bacillati</taxon>
        <taxon>Cyanobacteriota</taxon>
        <taxon>Cyanophyceae</taxon>
        <taxon>Oscillatoriophycideae</taxon>
        <taxon>Chroococcales</taxon>
        <taxon>Microcystaceae</taxon>
        <taxon>Microcystis</taxon>
    </lineage>
</organism>
<comment type="caution">
    <text evidence="1">The sequence shown here is derived from an EMBL/GenBank/DDBJ whole genome shotgun (WGS) entry which is preliminary data.</text>
</comment>